<dbReference type="EMBL" id="JANPWB010000014">
    <property type="protein sequence ID" value="KAJ1099308.1"/>
    <property type="molecule type" value="Genomic_DNA"/>
</dbReference>
<feature type="non-terminal residue" evidence="1">
    <location>
        <position position="59"/>
    </location>
</feature>
<evidence type="ECO:0000313" key="1">
    <source>
        <dbReference type="EMBL" id="KAJ1099308.1"/>
    </source>
</evidence>
<dbReference type="Proteomes" id="UP001066276">
    <property type="component" value="Chromosome 10"/>
</dbReference>
<feature type="non-terminal residue" evidence="1">
    <location>
        <position position="1"/>
    </location>
</feature>
<protein>
    <recommendedName>
        <fullName evidence="3">Reverse transcriptase zinc-binding domain-containing protein</fullName>
    </recommendedName>
</protein>
<name>A0AAV7M7T0_PLEWA</name>
<gene>
    <name evidence="1" type="ORF">NDU88_004410</name>
</gene>
<organism evidence="1 2">
    <name type="scientific">Pleurodeles waltl</name>
    <name type="common">Iberian ribbed newt</name>
    <dbReference type="NCBI Taxonomy" id="8319"/>
    <lineage>
        <taxon>Eukaryota</taxon>
        <taxon>Metazoa</taxon>
        <taxon>Chordata</taxon>
        <taxon>Craniata</taxon>
        <taxon>Vertebrata</taxon>
        <taxon>Euteleostomi</taxon>
        <taxon>Amphibia</taxon>
        <taxon>Batrachia</taxon>
        <taxon>Caudata</taxon>
        <taxon>Salamandroidea</taxon>
        <taxon>Salamandridae</taxon>
        <taxon>Pleurodelinae</taxon>
        <taxon>Pleurodeles</taxon>
    </lineage>
</organism>
<proteinExistence type="predicted"/>
<comment type="caution">
    <text evidence="1">The sequence shown here is derived from an EMBL/GenBank/DDBJ whole genome shotgun (WGS) entry which is preliminary data.</text>
</comment>
<sequence>AYVTPRKHSKMRKGGVVKCTTCGLKNAIDIHIFMECPVIHSFWEKVGKALLSAVWAEIK</sequence>
<dbReference type="AlphaFoldDB" id="A0AAV7M7T0"/>
<keyword evidence="2" id="KW-1185">Reference proteome</keyword>
<reference evidence="1" key="1">
    <citation type="journal article" date="2022" name="bioRxiv">
        <title>Sequencing and chromosome-scale assembly of the giantPleurodeles waltlgenome.</title>
        <authorList>
            <person name="Brown T."/>
            <person name="Elewa A."/>
            <person name="Iarovenko S."/>
            <person name="Subramanian E."/>
            <person name="Araus A.J."/>
            <person name="Petzold A."/>
            <person name="Susuki M."/>
            <person name="Suzuki K.-i.T."/>
            <person name="Hayashi T."/>
            <person name="Toyoda A."/>
            <person name="Oliveira C."/>
            <person name="Osipova E."/>
            <person name="Leigh N.D."/>
            <person name="Simon A."/>
            <person name="Yun M.H."/>
        </authorList>
    </citation>
    <scope>NUCLEOTIDE SEQUENCE</scope>
    <source>
        <strain evidence="1">20211129_DDA</strain>
        <tissue evidence="1">Liver</tissue>
    </source>
</reference>
<accession>A0AAV7M7T0</accession>
<evidence type="ECO:0008006" key="3">
    <source>
        <dbReference type="Google" id="ProtNLM"/>
    </source>
</evidence>
<evidence type="ECO:0000313" key="2">
    <source>
        <dbReference type="Proteomes" id="UP001066276"/>
    </source>
</evidence>